<dbReference type="Proteomes" id="UP000324222">
    <property type="component" value="Unassembled WGS sequence"/>
</dbReference>
<comment type="caution">
    <text evidence="1">The sequence shown here is derived from an EMBL/GenBank/DDBJ whole genome shotgun (WGS) entry which is preliminary data.</text>
</comment>
<accession>A0A5B7FFE0</accession>
<keyword evidence="2" id="KW-1185">Reference proteome</keyword>
<name>A0A5B7FFE0_PORTR</name>
<sequence>MTGQRICLNDKPVNCWSQLSPSVLADPAGRPRTLHCDSIIFDVVFKRGEAALCSVPCYRPSSGKGDTSVLLDINQSRNRPALARLSCLRVEGMTLH</sequence>
<organism evidence="1 2">
    <name type="scientific">Portunus trituberculatus</name>
    <name type="common">Swimming crab</name>
    <name type="synonym">Neptunus trituberculatus</name>
    <dbReference type="NCBI Taxonomy" id="210409"/>
    <lineage>
        <taxon>Eukaryota</taxon>
        <taxon>Metazoa</taxon>
        <taxon>Ecdysozoa</taxon>
        <taxon>Arthropoda</taxon>
        <taxon>Crustacea</taxon>
        <taxon>Multicrustacea</taxon>
        <taxon>Malacostraca</taxon>
        <taxon>Eumalacostraca</taxon>
        <taxon>Eucarida</taxon>
        <taxon>Decapoda</taxon>
        <taxon>Pleocyemata</taxon>
        <taxon>Brachyura</taxon>
        <taxon>Eubrachyura</taxon>
        <taxon>Portunoidea</taxon>
        <taxon>Portunidae</taxon>
        <taxon>Portuninae</taxon>
        <taxon>Portunus</taxon>
    </lineage>
</organism>
<evidence type="ECO:0000313" key="2">
    <source>
        <dbReference type="Proteomes" id="UP000324222"/>
    </source>
</evidence>
<evidence type="ECO:0000313" key="1">
    <source>
        <dbReference type="EMBL" id="MPC43949.1"/>
    </source>
</evidence>
<dbReference type="EMBL" id="VSRR010006058">
    <property type="protein sequence ID" value="MPC43949.1"/>
    <property type="molecule type" value="Genomic_DNA"/>
</dbReference>
<dbReference type="AlphaFoldDB" id="A0A5B7FFE0"/>
<gene>
    <name evidence="1" type="ORF">E2C01_037607</name>
</gene>
<protein>
    <submittedName>
        <fullName evidence="1">Uncharacterized protein</fullName>
    </submittedName>
</protein>
<proteinExistence type="predicted"/>
<reference evidence="1 2" key="1">
    <citation type="submission" date="2019-05" db="EMBL/GenBank/DDBJ databases">
        <title>Another draft genome of Portunus trituberculatus and its Hox gene families provides insights of decapod evolution.</title>
        <authorList>
            <person name="Jeong J.-H."/>
            <person name="Song I."/>
            <person name="Kim S."/>
            <person name="Choi T."/>
            <person name="Kim D."/>
            <person name="Ryu S."/>
            <person name="Kim W."/>
        </authorList>
    </citation>
    <scope>NUCLEOTIDE SEQUENCE [LARGE SCALE GENOMIC DNA]</scope>
    <source>
        <tissue evidence="1">Muscle</tissue>
    </source>
</reference>